<dbReference type="Gene3D" id="3.40.630.30">
    <property type="match status" value="1"/>
</dbReference>
<protein>
    <recommendedName>
        <fullName evidence="9">BioF2-like acetyltransferase domain-containing protein</fullName>
    </recommendedName>
</protein>
<reference evidence="7 8" key="1">
    <citation type="journal article" date="2016" name="Nat. Commun.">
        <title>Thousands of microbial genomes shed light on interconnected biogeochemical processes in an aquifer system.</title>
        <authorList>
            <person name="Anantharaman K."/>
            <person name="Brown C.T."/>
            <person name="Hug L.A."/>
            <person name="Sharon I."/>
            <person name="Castelle C.J."/>
            <person name="Probst A.J."/>
            <person name="Thomas B.C."/>
            <person name="Singh A."/>
            <person name="Wilkins M.J."/>
            <person name="Karaoz U."/>
            <person name="Brodie E.L."/>
            <person name="Williams K.H."/>
            <person name="Hubbard S.S."/>
            <person name="Banfield J.F."/>
        </authorList>
    </citation>
    <scope>NUCLEOTIDE SEQUENCE [LARGE SCALE GENOMIC DNA]</scope>
</reference>
<evidence type="ECO:0000313" key="8">
    <source>
        <dbReference type="Proteomes" id="UP000177263"/>
    </source>
</evidence>
<name>A0A1F7YPU2_9BACT</name>
<dbReference type="InterPro" id="IPR050644">
    <property type="entry name" value="PG_Glycine_Bridge_Synth"/>
</dbReference>
<dbReference type="EMBL" id="MGGM01000015">
    <property type="protein sequence ID" value="OGM29303.1"/>
    <property type="molecule type" value="Genomic_DNA"/>
</dbReference>
<evidence type="ECO:0000256" key="3">
    <source>
        <dbReference type="ARBA" id="ARBA00022960"/>
    </source>
</evidence>
<evidence type="ECO:0000313" key="7">
    <source>
        <dbReference type="EMBL" id="OGM29303.1"/>
    </source>
</evidence>
<keyword evidence="5" id="KW-0012">Acyltransferase</keyword>
<keyword evidence="6" id="KW-0961">Cell wall biogenesis/degradation</keyword>
<evidence type="ECO:0000256" key="5">
    <source>
        <dbReference type="ARBA" id="ARBA00023315"/>
    </source>
</evidence>
<dbReference type="PANTHER" id="PTHR36174">
    <property type="entry name" value="LIPID II:GLYCINE GLYCYLTRANSFERASE"/>
    <property type="match status" value="1"/>
</dbReference>
<dbReference type="STRING" id="1802500.A2801_02140"/>
<evidence type="ECO:0000256" key="4">
    <source>
        <dbReference type="ARBA" id="ARBA00022984"/>
    </source>
</evidence>
<dbReference type="PROSITE" id="PS51191">
    <property type="entry name" value="FEMABX"/>
    <property type="match status" value="1"/>
</dbReference>
<evidence type="ECO:0000256" key="6">
    <source>
        <dbReference type="ARBA" id="ARBA00023316"/>
    </source>
</evidence>
<dbReference type="GO" id="GO:0008360">
    <property type="term" value="P:regulation of cell shape"/>
    <property type="evidence" value="ECO:0007669"/>
    <property type="project" value="UniProtKB-KW"/>
</dbReference>
<accession>A0A1F7YPU2</accession>
<sequence length="271" mass="31572">MDDIRQNTSYANYLSHVGWRVNKIEDVTMYIREIPLCGTFVKVQRPDKLSQKVITKALLKHKPFRIVVEPKNDMDAKKLEDSGFKQTKTPFVPSKTILLDLIQTPEKLLSQMSKDARTSIKKTDNLALVETTPEDFRQRWRASVPIKRYVMSIHDLDVLKDSFGENVLFLTTKSGGSGGLFLFAQNIGYYWQGFTSKTERQTLAQYQVVWQGILWAKKRGAKQFDFEGIFDERFPISSWHGFTAFKKKFGGQVTQYPGAYEKIYWRNWRLF</sequence>
<comment type="similarity">
    <text evidence="1">Belongs to the FemABX family.</text>
</comment>
<dbReference type="GO" id="GO:0009252">
    <property type="term" value="P:peptidoglycan biosynthetic process"/>
    <property type="evidence" value="ECO:0007669"/>
    <property type="project" value="UniProtKB-KW"/>
</dbReference>
<dbReference type="InterPro" id="IPR016181">
    <property type="entry name" value="Acyl_CoA_acyltransferase"/>
</dbReference>
<dbReference type="Pfam" id="PF02388">
    <property type="entry name" value="FemAB"/>
    <property type="match status" value="1"/>
</dbReference>
<keyword evidence="4" id="KW-0573">Peptidoglycan synthesis</keyword>
<dbReference type="GO" id="GO:0016755">
    <property type="term" value="F:aminoacyltransferase activity"/>
    <property type="evidence" value="ECO:0007669"/>
    <property type="project" value="InterPro"/>
</dbReference>
<dbReference type="InterPro" id="IPR003447">
    <property type="entry name" value="FEMABX"/>
</dbReference>
<dbReference type="GO" id="GO:0071555">
    <property type="term" value="P:cell wall organization"/>
    <property type="evidence" value="ECO:0007669"/>
    <property type="project" value="UniProtKB-KW"/>
</dbReference>
<evidence type="ECO:0000256" key="2">
    <source>
        <dbReference type="ARBA" id="ARBA00022679"/>
    </source>
</evidence>
<keyword evidence="2" id="KW-0808">Transferase</keyword>
<proteinExistence type="inferred from homology"/>
<gene>
    <name evidence="7" type="ORF">A2801_02140</name>
</gene>
<dbReference type="Proteomes" id="UP000177263">
    <property type="component" value="Unassembled WGS sequence"/>
</dbReference>
<dbReference type="AlphaFoldDB" id="A0A1F7YPU2"/>
<comment type="caution">
    <text evidence="7">The sequence shown here is derived from an EMBL/GenBank/DDBJ whole genome shotgun (WGS) entry which is preliminary data.</text>
</comment>
<evidence type="ECO:0000256" key="1">
    <source>
        <dbReference type="ARBA" id="ARBA00009943"/>
    </source>
</evidence>
<dbReference type="SUPFAM" id="SSF55729">
    <property type="entry name" value="Acyl-CoA N-acyltransferases (Nat)"/>
    <property type="match status" value="1"/>
</dbReference>
<keyword evidence="3" id="KW-0133">Cell shape</keyword>
<organism evidence="7 8">
    <name type="scientific">Candidatus Woesebacteria bacterium RIFCSPHIGHO2_01_FULL_41_10</name>
    <dbReference type="NCBI Taxonomy" id="1802500"/>
    <lineage>
        <taxon>Bacteria</taxon>
        <taxon>Candidatus Woeseibacteriota</taxon>
    </lineage>
</organism>
<dbReference type="PANTHER" id="PTHR36174:SF1">
    <property type="entry name" value="LIPID II:GLYCINE GLYCYLTRANSFERASE"/>
    <property type="match status" value="1"/>
</dbReference>
<evidence type="ECO:0008006" key="9">
    <source>
        <dbReference type="Google" id="ProtNLM"/>
    </source>
</evidence>